<proteinExistence type="predicted"/>
<sequence length="206" mass="23825">MARKKEFKDVRQLLAENLEKAYERWDLLYKNGGSDPFWCDGTNLNLVRNHILYYREQCEEVLEPKDYPEAYHKELPPVVPDDYMAKKGEIMQDAQNLYLTLTDAAGNENDPDVKSALEKELCALKVSFNSGSRELVALRNILRRNEYFPILKQHPVTDKIEKTITVTGRCSSREKAVITAPNETQKPFFESKETLPVGQLSIFDYM</sequence>
<gene>
    <name evidence="1" type="ORF">L0N21_16815</name>
</gene>
<organism evidence="1 2">
    <name type="scientific">Fusicatenibacter saccharivorans</name>
    <dbReference type="NCBI Taxonomy" id="1150298"/>
    <lineage>
        <taxon>Bacteria</taxon>
        <taxon>Bacillati</taxon>
        <taxon>Bacillota</taxon>
        <taxon>Clostridia</taxon>
        <taxon>Lachnospirales</taxon>
        <taxon>Lachnospiraceae</taxon>
        <taxon>Fusicatenibacter</taxon>
    </lineage>
</organism>
<dbReference type="AlphaFoldDB" id="A0AAE3JTN2"/>
<dbReference type="Proteomes" id="UP001199915">
    <property type="component" value="Unassembled WGS sequence"/>
</dbReference>
<evidence type="ECO:0000313" key="2">
    <source>
        <dbReference type="Proteomes" id="UP001199915"/>
    </source>
</evidence>
<protein>
    <submittedName>
        <fullName evidence="1">Uncharacterized protein</fullName>
    </submittedName>
</protein>
<accession>A0AAE3JTN2</accession>
<comment type="caution">
    <text evidence="1">The sequence shown here is derived from an EMBL/GenBank/DDBJ whole genome shotgun (WGS) entry which is preliminary data.</text>
</comment>
<dbReference type="RefSeq" id="WP_118640192.1">
    <property type="nucleotide sequence ID" value="NZ_JAAITR010000007.1"/>
</dbReference>
<reference evidence="1" key="1">
    <citation type="submission" date="2022-01" db="EMBL/GenBank/DDBJ databases">
        <title>Collection of gut derived symbiotic bacterial strains cultured from healthy donors.</title>
        <authorList>
            <person name="Lin H."/>
            <person name="Kohout C."/>
            <person name="Waligurski E."/>
            <person name="Pamer E.G."/>
        </authorList>
    </citation>
    <scope>NUCLEOTIDE SEQUENCE</scope>
    <source>
        <strain evidence="1">DFI.5.49</strain>
    </source>
</reference>
<dbReference type="EMBL" id="JAKNFS010000032">
    <property type="protein sequence ID" value="MCG4767150.1"/>
    <property type="molecule type" value="Genomic_DNA"/>
</dbReference>
<evidence type="ECO:0000313" key="1">
    <source>
        <dbReference type="EMBL" id="MCG4767150.1"/>
    </source>
</evidence>
<name>A0AAE3JTN2_9FIRM</name>